<dbReference type="GeneID" id="68100504"/>
<comment type="caution">
    <text evidence="2">The sequence shown here is derived from an EMBL/GenBank/DDBJ whole genome shotgun (WGS) entry which is preliminary data.</text>
</comment>
<accession>A0AA88GK86</accession>
<evidence type="ECO:0000313" key="2">
    <source>
        <dbReference type="EMBL" id="KAG2378902.1"/>
    </source>
</evidence>
<feature type="compositionally biased region" description="Low complexity" evidence="1">
    <location>
        <begin position="65"/>
        <end position="89"/>
    </location>
</feature>
<feature type="compositionally biased region" description="Basic and acidic residues" evidence="1">
    <location>
        <begin position="99"/>
        <end position="117"/>
    </location>
</feature>
<dbReference type="AlphaFoldDB" id="A0AA88GK86"/>
<evidence type="ECO:0000313" key="3">
    <source>
        <dbReference type="Proteomes" id="UP000816034"/>
    </source>
</evidence>
<reference evidence="2 3" key="1">
    <citation type="journal article" date="2018" name="BMC Genomics">
        <title>The genome of Naegleria lovaniensis, the basis for a comparative approach to unravel pathogenicity factors of the human pathogenic amoeba N. fowleri.</title>
        <authorList>
            <person name="Liechti N."/>
            <person name="Schurch N."/>
            <person name="Bruggmann R."/>
            <person name="Wittwer M."/>
        </authorList>
    </citation>
    <scope>NUCLEOTIDE SEQUENCE [LARGE SCALE GENOMIC DNA]</scope>
    <source>
        <strain evidence="2 3">ATCC 30569</strain>
    </source>
</reference>
<protein>
    <submittedName>
        <fullName evidence="2">Uncharacterized protein</fullName>
    </submittedName>
</protein>
<name>A0AA88GK86_NAELO</name>
<proteinExistence type="predicted"/>
<dbReference type="RefSeq" id="XP_044546164.1">
    <property type="nucleotide sequence ID" value="XM_044698084.1"/>
</dbReference>
<feature type="region of interest" description="Disordered" evidence="1">
    <location>
        <begin position="25"/>
        <end position="117"/>
    </location>
</feature>
<dbReference type="EMBL" id="PYSW02000031">
    <property type="protein sequence ID" value="KAG2378902.1"/>
    <property type="molecule type" value="Genomic_DNA"/>
</dbReference>
<feature type="compositionally biased region" description="Polar residues" evidence="1">
    <location>
        <begin position="29"/>
        <end position="49"/>
    </location>
</feature>
<organism evidence="2 3">
    <name type="scientific">Naegleria lovaniensis</name>
    <name type="common">Amoeba</name>
    <dbReference type="NCBI Taxonomy" id="51637"/>
    <lineage>
        <taxon>Eukaryota</taxon>
        <taxon>Discoba</taxon>
        <taxon>Heterolobosea</taxon>
        <taxon>Tetramitia</taxon>
        <taxon>Eutetramitia</taxon>
        <taxon>Vahlkampfiidae</taxon>
        <taxon>Naegleria</taxon>
    </lineage>
</organism>
<evidence type="ECO:0000256" key="1">
    <source>
        <dbReference type="SAM" id="MobiDB-lite"/>
    </source>
</evidence>
<gene>
    <name evidence="2" type="ORF">C9374_008050</name>
</gene>
<sequence>MSGISSFLSAANRPLAMASVNTGHAHDSSIMSSPNASGQSLNFPKHQTYSNNRSNQWRGRGRGRGSSFQQRGSSFRGRGRGSFHSSSSREGSRYQKFNNDNHHDIYGGEEKDERASAEEEALALKLLENEESLQTAGSELFIPIEQEYDMFFKKVLNWKNDSHSISQQVSDGEQLKQFRSYDEEATERCKHLIQQTCMGNLTTGNTTSIDTLTVSSDHLLTSAYRDVVKKIQEQVAQGQSKHYAKLDKTILHYEDILYSLMKVPKFTSIPQQPQHSSTLGNSSESTNTQFEQFKNIFERKQREKQELKNFSNFANNLFEKCTELFNIAEEAPVWEIENDSDVQQAIQQVIDSTRKTTVYQNTSGPYDYGTLLQALLDLMGRKSKHQTSQSSRDKIRHSERSKYQSISTGDEDEESRYKADSVLTKRKRENEDDDSDNEEENDESSDAEETSEENEHSSEATISLSELNKCKTTIELLGDRYRLLPHIHKWLSLLDLSMGATGIDFHSSLKTSFKKRQKQIRQDLSVAQRPDWKHKEAKQVAVLASSSTSLSKSIISSSNKCLDVVNSSLLYKE</sequence>
<keyword evidence="3" id="KW-1185">Reference proteome</keyword>
<feature type="compositionally biased region" description="Basic and acidic residues" evidence="1">
    <location>
        <begin position="391"/>
        <end position="402"/>
    </location>
</feature>
<feature type="compositionally biased region" description="Acidic residues" evidence="1">
    <location>
        <begin position="431"/>
        <end position="452"/>
    </location>
</feature>
<dbReference type="Proteomes" id="UP000816034">
    <property type="component" value="Unassembled WGS sequence"/>
</dbReference>
<feature type="region of interest" description="Disordered" evidence="1">
    <location>
        <begin position="382"/>
        <end position="464"/>
    </location>
</feature>